<dbReference type="SUPFAM" id="SSF54637">
    <property type="entry name" value="Thioesterase/thiol ester dehydrase-isomerase"/>
    <property type="match status" value="1"/>
</dbReference>
<reference evidence="2" key="2">
    <citation type="submission" date="2013-04" db="EMBL/GenBank/DDBJ databases">
        <title>Bisphenol A degrading Sphingobium sp. strain BiD32.</title>
        <authorList>
            <person name="Nielsen J.L."/>
            <person name="Zhou N.A."/>
            <person name="Kjeldal H."/>
        </authorList>
    </citation>
    <scope>NUCLEOTIDE SEQUENCE [LARGE SCALE GENOMIC DNA]</scope>
    <source>
        <strain evidence="2">BiD32</strain>
    </source>
</reference>
<evidence type="ECO:0000313" key="1">
    <source>
        <dbReference type="EMBL" id="CCW19825.1"/>
    </source>
</evidence>
<dbReference type="Proteomes" id="UP000013201">
    <property type="component" value="Unassembled WGS sequence"/>
</dbReference>
<protein>
    <recommendedName>
        <fullName evidence="3">Acyl dehydratase</fullName>
    </recommendedName>
</protein>
<reference evidence="1 2" key="1">
    <citation type="submission" date="2013-03" db="EMBL/GenBank/DDBJ databases">
        <authorList>
            <person name="Le V."/>
        </authorList>
    </citation>
    <scope>NUCLEOTIDE SEQUENCE [LARGE SCALE GENOMIC DNA]</scope>
    <source>
        <strain evidence="1 2">BiD32</strain>
    </source>
</reference>
<proteinExistence type="predicted"/>
<dbReference type="RefSeq" id="WP_006966129.1">
    <property type="nucleotide sequence ID" value="NZ_CAVK010000232.1"/>
</dbReference>
<name>N1MRI4_9SPHN</name>
<accession>N1MRI4</accession>
<dbReference type="EMBL" id="CAVK010000232">
    <property type="protein sequence ID" value="CCW19825.1"/>
    <property type="molecule type" value="Genomic_DNA"/>
</dbReference>
<dbReference type="Gene3D" id="3.10.129.10">
    <property type="entry name" value="Hotdog Thioesterase"/>
    <property type="match status" value="1"/>
</dbReference>
<dbReference type="OrthoDB" id="7470703at2"/>
<sequence length="151" mass="16166">MSTADDLPPPVAVAGLSLDGHRLYTITAAQNAELCRSTGGEPAVDGSAHPVYYYVATQVAMGMTVAGLCAACDFDVNDGPMMGTSEVQFAASLMTDVPYRVSGEVLSLERKRSRKLGVMDVLTYRLRLHGLDGDCVLTTDNVWILPRKNLA</sequence>
<dbReference type="AlphaFoldDB" id="N1MRI4"/>
<organism evidence="1 2">
    <name type="scientific">Sphingobium indicum BiD32</name>
    <dbReference type="NCBI Taxonomy" id="1301087"/>
    <lineage>
        <taxon>Bacteria</taxon>
        <taxon>Pseudomonadati</taxon>
        <taxon>Pseudomonadota</taxon>
        <taxon>Alphaproteobacteria</taxon>
        <taxon>Sphingomonadales</taxon>
        <taxon>Sphingomonadaceae</taxon>
        <taxon>Sphingobium</taxon>
    </lineage>
</organism>
<evidence type="ECO:0000313" key="2">
    <source>
        <dbReference type="Proteomes" id="UP000013201"/>
    </source>
</evidence>
<evidence type="ECO:0008006" key="3">
    <source>
        <dbReference type="Google" id="ProtNLM"/>
    </source>
</evidence>
<dbReference type="InterPro" id="IPR029069">
    <property type="entry name" value="HotDog_dom_sf"/>
</dbReference>
<keyword evidence="2" id="KW-1185">Reference proteome</keyword>
<comment type="caution">
    <text evidence="1">The sequence shown here is derived from an EMBL/GenBank/DDBJ whole genome shotgun (WGS) entry which is preliminary data.</text>
</comment>
<gene>
    <name evidence="1" type="ORF">EBBID32_41950</name>
</gene>